<evidence type="ECO:0000259" key="1">
    <source>
        <dbReference type="Pfam" id="PF06605"/>
    </source>
</evidence>
<dbReference type="KEGG" id="lmt:LMRG_01547"/>
<dbReference type="RefSeq" id="WP_014601073.1">
    <property type="nucleotide sequence ID" value="NC_017544.1"/>
</dbReference>
<sequence>MNSDIIVADFWKNNEEILTDFDKDSFCESWTENEMWSIEFKIAQTPKNAHCYSFLDYESSVYFRGQEFVVKQLSHDAVGKTLSKDIRATHIYYTCQDGRQDDAITGSFTLEQCLTHIFKTDNRGFSWEILDPSNMLEKVQQENFGNNNYLTLIDQLIDDYGVVVIPDNKHLVFKPREIYGAKTENFIRYKYNTDEASFDIDTLSLKTKIKGYGKVDSNGNNYFSPITYTSPEVEKWGIRWQEPISDERYTVAGNMQRRLKLELQDYPATTGSVTLKQYYDCGKGDYVLFIYEPLGIDYDVQIVAYKKYPFTIKAPEITLSNNKKSIVSIMAQLAKALKGAK</sequence>
<reference evidence="4" key="1">
    <citation type="submission" date="2010-04" db="EMBL/GenBank/DDBJ databases">
        <title>The genome sequence of Listeria monocytogenes strain 10403S.</title>
        <authorList>
            <consortium name="The Broad Institute Genome Sequencing Platform"/>
            <consortium name="The Broad Institute Genome Sequencing Center for Infectious Disease."/>
            <person name="Borowsky M."/>
            <person name="Borodovsky M."/>
            <person name="Young S.K."/>
            <person name="Zeng Q."/>
            <person name="Koehrsen M."/>
            <person name="Fitzgerald M."/>
            <person name="Wiedmann M."/>
            <person name="Swaminathan B."/>
            <person name="Lauer P."/>
            <person name="Portnoy D."/>
            <person name="Cossart P."/>
            <person name="Buchrieser C."/>
            <person name="Higgins D."/>
            <person name="Abouelleil A."/>
            <person name="Alvarado L."/>
            <person name="Arachchi H.M."/>
            <person name="Berlin A."/>
            <person name="Borenstein D."/>
            <person name="Brown A."/>
            <person name="Chapman S.B."/>
            <person name="Chen Z."/>
            <person name="Dunbar C.D."/>
            <person name="Engels R."/>
            <person name="Freedman E."/>
            <person name="Gearin G."/>
            <person name="Gellesch M."/>
            <person name="Goldberg J."/>
            <person name="Griggs A."/>
            <person name="Gujja S."/>
            <person name="Heilman E."/>
            <person name="Heiman D."/>
            <person name="Howarth C."/>
            <person name="Jen D."/>
            <person name="Larson L."/>
            <person name="Lui A."/>
            <person name="MacDonald J."/>
            <person name="Mehta T."/>
            <person name="Montmayeur A."/>
            <person name="Neiman D."/>
            <person name="Park D."/>
            <person name="Pearson M."/>
            <person name="Priest M."/>
            <person name="Richards J."/>
            <person name="Roberts A."/>
            <person name="Saif S."/>
            <person name="Shea T."/>
            <person name="Shenoy N."/>
            <person name="Sisk P."/>
            <person name="Stolte C."/>
            <person name="Sykes S."/>
            <person name="Walk T."/>
            <person name="White J."/>
            <person name="Yandava C."/>
            <person name="Haas B."/>
            <person name="Nusbaum C."/>
            <person name="Birren B."/>
        </authorList>
    </citation>
    <scope>NUCLEOTIDE SEQUENCE [LARGE SCALE GENOMIC DNA]</scope>
    <source>
        <strain evidence="4">10403S</strain>
    </source>
</reference>
<dbReference type="EMBL" id="CP002002">
    <property type="protein sequence ID" value="AEO07271.1"/>
    <property type="molecule type" value="Genomic_DNA"/>
</dbReference>
<name>A0A0H3GMP1_LISM4</name>
<organism evidence="3 4">
    <name type="scientific">Listeria monocytogenes serotype 1/2a (strain 10403S)</name>
    <dbReference type="NCBI Taxonomy" id="393133"/>
    <lineage>
        <taxon>Bacteria</taxon>
        <taxon>Bacillati</taxon>
        <taxon>Bacillota</taxon>
        <taxon>Bacilli</taxon>
        <taxon>Bacillales</taxon>
        <taxon>Listeriaceae</taxon>
        <taxon>Listeria</taxon>
    </lineage>
</organism>
<dbReference type="Gene3D" id="6.20.110.10">
    <property type="match status" value="1"/>
</dbReference>
<dbReference type="InterPro" id="IPR044051">
    <property type="entry name" value="Prophage_tail_N"/>
</dbReference>
<feature type="domain" description="Tail spike" evidence="1">
    <location>
        <begin position="92"/>
        <end position="333"/>
    </location>
</feature>
<accession>A0A0H3GMP1</accession>
<proteinExistence type="predicted"/>
<dbReference type="Gene3D" id="3.55.50.40">
    <property type="match status" value="1"/>
</dbReference>
<gene>
    <name evidence="3" type="ordered locus">LMRG_01547</name>
</gene>
<evidence type="ECO:0000313" key="3">
    <source>
        <dbReference type="EMBL" id="AEO07271.1"/>
    </source>
</evidence>
<dbReference type="HOGENOM" id="CLU_034921_0_0_9"/>
<dbReference type="Proteomes" id="UP000001288">
    <property type="component" value="Chromosome"/>
</dbReference>
<dbReference type="InterPro" id="IPR010572">
    <property type="entry name" value="Tail_dom"/>
</dbReference>
<dbReference type="Pfam" id="PF06605">
    <property type="entry name" value="Prophage_tail"/>
    <property type="match status" value="1"/>
</dbReference>
<feature type="domain" description="Prophage endopeptidase tail N-terminal" evidence="2">
    <location>
        <begin position="5"/>
        <end position="90"/>
    </location>
</feature>
<dbReference type="AlphaFoldDB" id="A0A0H3GMP1"/>
<protein>
    <submittedName>
        <fullName evidence="3">Tail or base plate protein gp18</fullName>
    </submittedName>
</protein>
<evidence type="ECO:0000259" key="2">
    <source>
        <dbReference type="Pfam" id="PF18994"/>
    </source>
</evidence>
<evidence type="ECO:0000313" key="4">
    <source>
        <dbReference type="Proteomes" id="UP000001288"/>
    </source>
</evidence>
<dbReference type="Pfam" id="PF18994">
    <property type="entry name" value="Prophage_tailD1"/>
    <property type="match status" value="1"/>
</dbReference>